<dbReference type="AlphaFoldDB" id="U9TS66"/>
<dbReference type="EMBL" id="KI288406">
    <property type="protein sequence ID" value="ESA09163.1"/>
    <property type="molecule type" value="Genomic_DNA"/>
</dbReference>
<protein>
    <submittedName>
        <fullName evidence="1">Uncharacterized protein</fullName>
    </submittedName>
</protein>
<gene>
    <name evidence="1" type="ORF">GLOINDRAFT_30864</name>
</gene>
<organism evidence="1">
    <name type="scientific">Rhizophagus irregularis (strain DAOM 181602 / DAOM 197198 / MUCL 43194)</name>
    <name type="common">Arbuscular mycorrhizal fungus</name>
    <name type="synonym">Glomus intraradices</name>
    <dbReference type="NCBI Taxonomy" id="747089"/>
    <lineage>
        <taxon>Eukaryota</taxon>
        <taxon>Fungi</taxon>
        <taxon>Fungi incertae sedis</taxon>
        <taxon>Mucoromycota</taxon>
        <taxon>Glomeromycotina</taxon>
        <taxon>Glomeromycetes</taxon>
        <taxon>Glomerales</taxon>
        <taxon>Glomeraceae</taxon>
        <taxon>Rhizophagus</taxon>
    </lineage>
</organism>
<sequence length="53" mass="6099">MNGNLQQPNQYSIGWDFDIFTHPIIIVGLIVFYDRHFYVKSPLSSAGDLRKAD</sequence>
<dbReference type="HOGENOM" id="CLU_3069867_0_0_1"/>
<evidence type="ECO:0000313" key="1">
    <source>
        <dbReference type="EMBL" id="ESA09163.1"/>
    </source>
</evidence>
<proteinExistence type="predicted"/>
<reference evidence="1" key="1">
    <citation type="submission" date="2013-07" db="EMBL/GenBank/DDBJ databases">
        <title>The genome of an arbuscular mycorrhizal fungus provides insights into the evolution of the oldest plant symbiosis.</title>
        <authorList>
            <consortium name="DOE Joint Genome Institute"/>
            <person name="Tisserant E."/>
            <person name="Malbreil M."/>
            <person name="Kuo A."/>
            <person name="Kohler A."/>
            <person name="Symeonidi A."/>
            <person name="Balestrini R."/>
            <person name="Charron P."/>
            <person name="Duensing N."/>
            <person name="Frei-dit-Frey N."/>
            <person name="Gianinazzi-Pearson V."/>
            <person name="Gilbert B."/>
            <person name="Handa Y."/>
            <person name="Hijri M."/>
            <person name="Kaul R."/>
            <person name="Kawaguchi M."/>
            <person name="Krajinski F."/>
            <person name="Lammers P."/>
            <person name="Lapierre D."/>
            <person name="Masclaux F.G."/>
            <person name="Murat C."/>
            <person name="Morin E."/>
            <person name="Ndikumana S."/>
            <person name="Pagni M."/>
            <person name="Petitpierre D."/>
            <person name="Requena N."/>
            <person name="Rosikiewicz P."/>
            <person name="Riley R."/>
            <person name="Saito K."/>
            <person name="San Clemente H."/>
            <person name="Shapiro H."/>
            <person name="van Tuinen D."/>
            <person name="Becard G."/>
            <person name="Bonfante P."/>
            <person name="Paszkowski U."/>
            <person name="Shachar-Hill Y."/>
            <person name="Young J.P."/>
            <person name="Sanders I.R."/>
            <person name="Henrissat B."/>
            <person name="Rensing S.A."/>
            <person name="Grigoriev I.V."/>
            <person name="Corradi N."/>
            <person name="Roux C."/>
            <person name="Martin F."/>
        </authorList>
    </citation>
    <scope>NUCLEOTIDE SEQUENCE</scope>
    <source>
        <strain evidence="1">DAOM 197198</strain>
    </source>
</reference>
<accession>U9TS66</accession>
<name>U9TS66_RHIID</name>